<dbReference type="CDD" id="cd00130">
    <property type="entry name" value="PAS"/>
    <property type="match status" value="1"/>
</dbReference>
<dbReference type="InterPro" id="IPR003661">
    <property type="entry name" value="HisK_dim/P_dom"/>
</dbReference>
<dbReference type="SMART" id="SM00448">
    <property type="entry name" value="REC"/>
    <property type="match status" value="1"/>
</dbReference>
<dbReference type="InterPro" id="IPR035965">
    <property type="entry name" value="PAS-like_dom_sf"/>
</dbReference>
<dbReference type="PROSITE" id="PS50110">
    <property type="entry name" value="RESPONSE_REGULATORY"/>
    <property type="match status" value="1"/>
</dbReference>
<dbReference type="SUPFAM" id="SSF47384">
    <property type="entry name" value="Homodimeric domain of signal transducing histidine kinase"/>
    <property type="match status" value="1"/>
</dbReference>
<dbReference type="Pfam" id="PF08447">
    <property type="entry name" value="PAS_3"/>
    <property type="match status" value="1"/>
</dbReference>
<evidence type="ECO:0000313" key="7">
    <source>
        <dbReference type="EMBL" id="VAX32683.1"/>
    </source>
</evidence>
<dbReference type="InterPro" id="IPR000700">
    <property type="entry name" value="PAS-assoc_C"/>
</dbReference>
<dbReference type="GO" id="GO:0000155">
    <property type="term" value="F:phosphorelay sensor kinase activity"/>
    <property type="evidence" value="ECO:0007669"/>
    <property type="project" value="InterPro"/>
</dbReference>
<evidence type="ECO:0000259" key="3">
    <source>
        <dbReference type="PROSITE" id="PS50109"/>
    </source>
</evidence>
<feature type="domain" description="Histidine kinase" evidence="3">
    <location>
        <begin position="311"/>
        <end position="556"/>
    </location>
</feature>
<dbReference type="InterPro" id="IPR036097">
    <property type="entry name" value="HisK_dim/P_sf"/>
</dbReference>
<dbReference type="SUPFAM" id="SSF55874">
    <property type="entry name" value="ATPase domain of HSP90 chaperone/DNA topoisomerase II/histidine kinase"/>
    <property type="match status" value="1"/>
</dbReference>
<dbReference type="InterPro" id="IPR036890">
    <property type="entry name" value="HATPase_C_sf"/>
</dbReference>
<proteinExistence type="predicted"/>
<reference evidence="7" key="1">
    <citation type="submission" date="2018-06" db="EMBL/GenBank/DDBJ databases">
        <authorList>
            <person name="Zhirakovskaya E."/>
        </authorList>
    </citation>
    <scope>NUCLEOTIDE SEQUENCE</scope>
</reference>
<dbReference type="Gene3D" id="3.30.565.10">
    <property type="entry name" value="Histidine kinase-like ATPase, C-terminal domain"/>
    <property type="match status" value="1"/>
</dbReference>
<dbReference type="Pfam" id="PF02518">
    <property type="entry name" value="HATPase_c"/>
    <property type="match status" value="1"/>
</dbReference>
<dbReference type="PANTHER" id="PTHR43065:SF50">
    <property type="entry name" value="HISTIDINE KINASE"/>
    <property type="match status" value="1"/>
</dbReference>
<organism evidence="7">
    <name type="scientific">hydrothermal vent metagenome</name>
    <dbReference type="NCBI Taxonomy" id="652676"/>
    <lineage>
        <taxon>unclassified sequences</taxon>
        <taxon>metagenomes</taxon>
        <taxon>ecological metagenomes</taxon>
    </lineage>
</organism>
<dbReference type="Gene3D" id="3.40.50.2300">
    <property type="match status" value="1"/>
</dbReference>
<dbReference type="InterPro" id="IPR001610">
    <property type="entry name" value="PAC"/>
</dbReference>
<feature type="domain" description="PAC" evidence="6">
    <location>
        <begin position="225"/>
        <end position="277"/>
    </location>
</feature>
<dbReference type="Gene3D" id="1.10.287.130">
    <property type="match status" value="1"/>
</dbReference>
<evidence type="ECO:0000256" key="1">
    <source>
        <dbReference type="ARBA" id="ARBA00022553"/>
    </source>
</evidence>
<keyword evidence="2" id="KW-0175">Coiled coil</keyword>
<evidence type="ECO:0000256" key="2">
    <source>
        <dbReference type="SAM" id="Coils"/>
    </source>
</evidence>
<sequence length="560" mass="63481">MGEDEKDLERLTLMIAGDDENIRIYMRMAFKSVNFKIELDEVTTRAEAMTALREKDYDCVFVDTRLADDDGLSLLRALVVAESDVPVVMMTGARDDLLAVDLLQAGATDYLPKSTISSEVLERRLRNVMRLAQVEGERKAALAGLEKTRNRLQYLIDNSPAIIYSAVTSGDFKMTYVSENIYVTLGFKPQEMVDDMDFWIDHIHPDDVQSLLMGIPKLLVEGGELTHEYRFQHKEGHFLWMHDTLHLVQDEQGQALELLGSMVDITARKEMEEALRKEKEEQQGLIQELKKARSQLLQNEKMAAIGQLSAGVAHEINNPVGYINSNLSSMERYVENLVDLIQLYQVAEETLQKSHPDLYALILEMQERIDLEFIKEDIYDLVKESREGAKRVKDIVQGLKEFSHVDESEWQWADLHKGLESTLNIVHNEIKYKATVKKEFGVLPQVECLASQLNQVFMNILVNAAHAIEEQGEIILRTRHEGKEICVEISDTGKGIPEDEISRIFDPFFTSKPVGVGTGLGLSLSYSIVNKHNGRIDVESTLGKGTCFKVWLPIKHDEAA</sequence>
<dbReference type="SMART" id="SM00091">
    <property type="entry name" value="PAS"/>
    <property type="match status" value="1"/>
</dbReference>
<name>A0A3B1D779_9ZZZZ</name>
<evidence type="ECO:0000259" key="4">
    <source>
        <dbReference type="PROSITE" id="PS50110"/>
    </source>
</evidence>
<dbReference type="InterPro" id="IPR003594">
    <property type="entry name" value="HATPase_dom"/>
</dbReference>
<dbReference type="NCBIfam" id="TIGR00229">
    <property type="entry name" value="sensory_box"/>
    <property type="match status" value="1"/>
</dbReference>
<feature type="domain" description="Response regulatory" evidence="4">
    <location>
        <begin position="12"/>
        <end position="128"/>
    </location>
</feature>
<keyword evidence="1" id="KW-0597">Phosphoprotein</keyword>
<dbReference type="SUPFAM" id="SSF55785">
    <property type="entry name" value="PYP-like sensor domain (PAS domain)"/>
    <property type="match status" value="1"/>
</dbReference>
<dbReference type="InterPro" id="IPR001789">
    <property type="entry name" value="Sig_transdc_resp-reg_receiver"/>
</dbReference>
<protein>
    <submittedName>
        <fullName evidence="7">Sensor histidine kinase</fullName>
    </submittedName>
</protein>
<accession>A0A3B1D779</accession>
<evidence type="ECO:0000259" key="5">
    <source>
        <dbReference type="PROSITE" id="PS50112"/>
    </source>
</evidence>
<feature type="coiled-coil region" evidence="2">
    <location>
        <begin position="268"/>
        <end position="299"/>
    </location>
</feature>
<feature type="domain" description="PAS" evidence="5">
    <location>
        <begin position="148"/>
        <end position="222"/>
    </location>
</feature>
<dbReference type="EMBL" id="UOGF01000094">
    <property type="protein sequence ID" value="VAX32683.1"/>
    <property type="molecule type" value="Genomic_DNA"/>
</dbReference>
<dbReference type="InterPro" id="IPR004358">
    <property type="entry name" value="Sig_transdc_His_kin-like_C"/>
</dbReference>
<dbReference type="InterPro" id="IPR013655">
    <property type="entry name" value="PAS_fold_3"/>
</dbReference>
<dbReference type="PROSITE" id="PS50113">
    <property type="entry name" value="PAC"/>
    <property type="match status" value="1"/>
</dbReference>
<dbReference type="Pfam" id="PF00072">
    <property type="entry name" value="Response_reg"/>
    <property type="match status" value="1"/>
</dbReference>
<dbReference type="CDD" id="cd00156">
    <property type="entry name" value="REC"/>
    <property type="match status" value="1"/>
</dbReference>
<dbReference type="PROSITE" id="PS50112">
    <property type="entry name" value="PAS"/>
    <property type="match status" value="1"/>
</dbReference>
<dbReference type="InterPro" id="IPR011006">
    <property type="entry name" value="CheY-like_superfamily"/>
</dbReference>
<dbReference type="CDD" id="cd00082">
    <property type="entry name" value="HisKA"/>
    <property type="match status" value="1"/>
</dbReference>
<dbReference type="PROSITE" id="PS50109">
    <property type="entry name" value="HIS_KIN"/>
    <property type="match status" value="1"/>
</dbReference>
<dbReference type="InterPro" id="IPR005467">
    <property type="entry name" value="His_kinase_dom"/>
</dbReference>
<evidence type="ECO:0000259" key="6">
    <source>
        <dbReference type="PROSITE" id="PS50113"/>
    </source>
</evidence>
<dbReference type="PANTHER" id="PTHR43065">
    <property type="entry name" value="SENSOR HISTIDINE KINASE"/>
    <property type="match status" value="1"/>
</dbReference>
<dbReference type="AlphaFoldDB" id="A0A3B1D779"/>
<dbReference type="Gene3D" id="3.30.450.20">
    <property type="entry name" value="PAS domain"/>
    <property type="match status" value="1"/>
</dbReference>
<keyword evidence="7" id="KW-0418">Kinase</keyword>
<gene>
    <name evidence="7" type="ORF">MNBD_NITROSPIRAE01-1147</name>
</gene>
<dbReference type="SMART" id="SM00086">
    <property type="entry name" value="PAC"/>
    <property type="match status" value="1"/>
</dbReference>
<dbReference type="SUPFAM" id="SSF52172">
    <property type="entry name" value="CheY-like"/>
    <property type="match status" value="1"/>
</dbReference>
<dbReference type="PRINTS" id="PR00344">
    <property type="entry name" value="BCTRLSENSOR"/>
</dbReference>
<keyword evidence="7" id="KW-0808">Transferase</keyword>
<dbReference type="InterPro" id="IPR000014">
    <property type="entry name" value="PAS"/>
</dbReference>
<dbReference type="SMART" id="SM00387">
    <property type="entry name" value="HATPase_c"/>
    <property type="match status" value="1"/>
</dbReference>